<keyword evidence="3" id="KW-0645">Protease</keyword>
<feature type="transmembrane region" description="Helical" evidence="1">
    <location>
        <begin position="89"/>
        <end position="107"/>
    </location>
</feature>
<dbReference type="AlphaFoldDB" id="A0A069SEX0"/>
<dbReference type="Pfam" id="PF02517">
    <property type="entry name" value="Rce1-like"/>
    <property type="match status" value="1"/>
</dbReference>
<dbReference type="InterPro" id="IPR052710">
    <property type="entry name" value="CAAX_protease"/>
</dbReference>
<evidence type="ECO:0000256" key="1">
    <source>
        <dbReference type="SAM" id="Phobius"/>
    </source>
</evidence>
<organism evidence="3 4">
    <name type="scientific">Phocaeicola vulgatus str. 3975 RP4</name>
    <dbReference type="NCBI Taxonomy" id="1339352"/>
    <lineage>
        <taxon>Bacteria</taxon>
        <taxon>Pseudomonadati</taxon>
        <taxon>Bacteroidota</taxon>
        <taxon>Bacteroidia</taxon>
        <taxon>Bacteroidales</taxon>
        <taxon>Bacteroidaceae</taxon>
        <taxon>Phocaeicola</taxon>
    </lineage>
</organism>
<gene>
    <name evidence="3" type="ORF">M099_2893</name>
</gene>
<protein>
    <submittedName>
        <fullName evidence="3">CAAX protease self-immunity family protein</fullName>
    </submittedName>
</protein>
<evidence type="ECO:0000313" key="4">
    <source>
        <dbReference type="Proteomes" id="UP000027661"/>
    </source>
</evidence>
<dbReference type="PANTHER" id="PTHR36435">
    <property type="entry name" value="SLR1288 PROTEIN"/>
    <property type="match status" value="1"/>
</dbReference>
<dbReference type="MEROPS" id="G05.007"/>
<dbReference type="GO" id="GO:0006508">
    <property type="term" value="P:proteolysis"/>
    <property type="evidence" value="ECO:0007669"/>
    <property type="project" value="UniProtKB-KW"/>
</dbReference>
<dbReference type="PATRIC" id="fig|1339352.3.peg.2785"/>
<feature type="domain" description="CAAX prenyl protease 2/Lysostaphin resistance protein A-like" evidence="2">
    <location>
        <begin position="127"/>
        <end position="213"/>
    </location>
</feature>
<dbReference type="EMBL" id="JNHM01000033">
    <property type="protein sequence ID" value="KDS52897.1"/>
    <property type="molecule type" value="Genomic_DNA"/>
</dbReference>
<dbReference type="PANTHER" id="PTHR36435:SF1">
    <property type="entry name" value="CAAX AMINO TERMINAL PROTEASE FAMILY PROTEIN"/>
    <property type="match status" value="1"/>
</dbReference>
<dbReference type="GO" id="GO:0080120">
    <property type="term" value="P:CAAX-box protein maturation"/>
    <property type="evidence" value="ECO:0007669"/>
    <property type="project" value="UniProtKB-ARBA"/>
</dbReference>
<feature type="transmembrane region" description="Helical" evidence="1">
    <location>
        <begin position="165"/>
        <end position="195"/>
    </location>
</feature>
<name>A0A069SEX0_PHOVU</name>
<dbReference type="RefSeq" id="WP_005838750.1">
    <property type="nucleotide sequence ID" value="NZ_JNHM01000033.1"/>
</dbReference>
<feature type="transmembrane region" description="Helical" evidence="1">
    <location>
        <begin position="49"/>
        <end position="69"/>
    </location>
</feature>
<evidence type="ECO:0000259" key="2">
    <source>
        <dbReference type="Pfam" id="PF02517"/>
    </source>
</evidence>
<keyword evidence="1" id="KW-1133">Transmembrane helix</keyword>
<keyword evidence="3" id="KW-0378">Hydrolase</keyword>
<accession>A0A069SEX0</accession>
<feature type="transmembrane region" description="Helical" evidence="1">
    <location>
        <begin position="7"/>
        <end position="29"/>
    </location>
</feature>
<keyword evidence="1" id="KW-0472">Membrane</keyword>
<reference evidence="3 4" key="1">
    <citation type="submission" date="2014-04" db="EMBL/GenBank/DDBJ databases">
        <authorList>
            <person name="Sears C."/>
            <person name="Carroll K."/>
            <person name="Sack B.R."/>
            <person name="Qadri F."/>
            <person name="Myers L.L."/>
            <person name="Chung G.-T."/>
            <person name="Escheverria P."/>
            <person name="Fraser C.M."/>
            <person name="Sadzewicz L."/>
            <person name="Shefchek K.A."/>
            <person name="Tallon L."/>
            <person name="Das S.P."/>
            <person name="Daugherty S."/>
            <person name="Mongodin E.F."/>
        </authorList>
    </citation>
    <scope>NUCLEOTIDE SEQUENCE [LARGE SCALE GENOMIC DNA]</scope>
    <source>
        <strain evidence="3 4">3975 RP4</strain>
    </source>
</reference>
<proteinExistence type="predicted"/>
<comment type="caution">
    <text evidence="3">The sequence shown here is derived from an EMBL/GenBank/DDBJ whole genome shotgun (WGS) entry which is preliminary data.</text>
</comment>
<feature type="transmembrane region" description="Helical" evidence="1">
    <location>
        <begin position="241"/>
        <end position="258"/>
    </location>
</feature>
<dbReference type="GO" id="GO:0004175">
    <property type="term" value="F:endopeptidase activity"/>
    <property type="evidence" value="ECO:0007669"/>
    <property type="project" value="UniProtKB-ARBA"/>
</dbReference>
<evidence type="ECO:0000313" key="3">
    <source>
        <dbReference type="EMBL" id="KDS52897.1"/>
    </source>
</evidence>
<dbReference type="InterPro" id="IPR003675">
    <property type="entry name" value="Rce1/LyrA-like_dom"/>
</dbReference>
<keyword evidence="1" id="KW-0812">Transmembrane</keyword>
<feature type="transmembrane region" description="Helical" evidence="1">
    <location>
        <begin position="127"/>
        <end position="145"/>
    </location>
</feature>
<feature type="transmembrane region" description="Helical" evidence="1">
    <location>
        <begin position="201"/>
        <end position="220"/>
    </location>
</feature>
<dbReference type="Proteomes" id="UP000027661">
    <property type="component" value="Unassembled WGS sequence"/>
</dbReference>
<sequence length="276" mass="30256">MGRAIKLVLYYFAYQLAFTFLVGLPAGIIKVMNEISENDNLAYAAGKNTASMTGLVMVLAGIAMIWHLIYFKYVQFNKTSWTEVPAKTILLSIPFIIAAMFICNVASEFIELPNLVEDTFIGMSRNVFGIIAIAVMAPLVEELLFRGAIEGHFLQTGKRPGMAILLSALIFGLIHVNPAQVPFAFCLGLVFGWLYYRTGSIIPGMIGHFLNNSLATIAMATSTQEELNEKTVDMIGATPTYILLAAAIIILVGMYFYLNKHLPQPGTPSEITNTQA</sequence>